<sequence>MQKEDPNPFVDPFRSQVDPSPYTISMSDSAESPWPRRIVEDKTEAAGNLLGSDFSPEFARFGLDAGCKWLQLPDGCQQAIIDHLKNYLSLPQCKPSFPRDLEESITQNISASEPEVSQVTTVLFMSHFRGLLRGFPKGNF</sequence>
<organism evidence="2 3">
    <name type="scientific">Opisthorchis viverrini</name>
    <name type="common">Southeast Asian liver fluke</name>
    <dbReference type="NCBI Taxonomy" id="6198"/>
    <lineage>
        <taxon>Eukaryota</taxon>
        <taxon>Metazoa</taxon>
        <taxon>Spiralia</taxon>
        <taxon>Lophotrochozoa</taxon>
        <taxon>Platyhelminthes</taxon>
        <taxon>Trematoda</taxon>
        <taxon>Digenea</taxon>
        <taxon>Opisthorchiida</taxon>
        <taxon>Opisthorchiata</taxon>
        <taxon>Opisthorchiidae</taxon>
        <taxon>Opisthorchis</taxon>
    </lineage>
</organism>
<feature type="non-terminal residue" evidence="2">
    <location>
        <position position="140"/>
    </location>
</feature>
<protein>
    <submittedName>
        <fullName evidence="2">Uncharacterized protein</fullName>
    </submittedName>
</protein>
<evidence type="ECO:0000313" key="2">
    <source>
        <dbReference type="EMBL" id="OON15730.1"/>
    </source>
</evidence>
<proteinExistence type="predicted"/>
<name>A0A1S8WMK8_OPIVI</name>
<dbReference type="AlphaFoldDB" id="A0A1S8WMK8"/>
<evidence type="ECO:0000313" key="3">
    <source>
        <dbReference type="Proteomes" id="UP000243686"/>
    </source>
</evidence>
<accession>A0A1S8WMK8</accession>
<keyword evidence="3" id="KW-1185">Reference proteome</keyword>
<dbReference type="EMBL" id="KV902937">
    <property type="protein sequence ID" value="OON15730.1"/>
    <property type="molecule type" value="Genomic_DNA"/>
</dbReference>
<evidence type="ECO:0000256" key="1">
    <source>
        <dbReference type="SAM" id="MobiDB-lite"/>
    </source>
</evidence>
<reference evidence="2 3" key="1">
    <citation type="submission" date="2015-03" db="EMBL/GenBank/DDBJ databases">
        <title>Draft genome of the nematode, Opisthorchis viverrini.</title>
        <authorList>
            <person name="Mitreva M."/>
        </authorList>
    </citation>
    <scope>NUCLEOTIDE SEQUENCE [LARGE SCALE GENOMIC DNA]</scope>
    <source>
        <strain evidence="2">Khon Kaen</strain>
    </source>
</reference>
<feature type="region of interest" description="Disordered" evidence="1">
    <location>
        <begin position="1"/>
        <end position="34"/>
    </location>
</feature>
<dbReference type="Proteomes" id="UP000243686">
    <property type="component" value="Unassembled WGS sequence"/>
</dbReference>
<gene>
    <name evidence="2" type="ORF">X801_08463</name>
</gene>